<dbReference type="KEGG" id="pmet:G4Y79_13415"/>
<keyword evidence="3" id="KW-1185">Reference proteome</keyword>
<feature type="transmembrane region" description="Helical" evidence="1">
    <location>
        <begin position="141"/>
        <end position="164"/>
    </location>
</feature>
<dbReference type="Proteomes" id="UP000594468">
    <property type="component" value="Chromosome"/>
</dbReference>
<gene>
    <name evidence="2" type="ORF">G4Y79_13415</name>
</gene>
<evidence type="ECO:0000313" key="3">
    <source>
        <dbReference type="Proteomes" id="UP000594468"/>
    </source>
</evidence>
<proteinExistence type="predicted"/>
<organism evidence="2 3">
    <name type="scientific">Phototrophicus methaneseepsis</name>
    <dbReference type="NCBI Taxonomy" id="2710758"/>
    <lineage>
        <taxon>Bacteria</taxon>
        <taxon>Bacillati</taxon>
        <taxon>Chloroflexota</taxon>
        <taxon>Candidatus Thermofontia</taxon>
        <taxon>Phototrophicales</taxon>
        <taxon>Phototrophicaceae</taxon>
        <taxon>Phototrophicus</taxon>
    </lineage>
</organism>
<feature type="transmembrane region" description="Helical" evidence="1">
    <location>
        <begin position="184"/>
        <end position="205"/>
    </location>
</feature>
<dbReference type="AlphaFoldDB" id="A0A7S8E5H5"/>
<reference evidence="2 3" key="1">
    <citation type="submission" date="2020-02" db="EMBL/GenBank/DDBJ databases">
        <authorList>
            <person name="Zheng R.K."/>
            <person name="Sun C.M."/>
        </authorList>
    </citation>
    <scope>NUCLEOTIDE SEQUENCE [LARGE SCALE GENOMIC DNA]</scope>
    <source>
        <strain evidence="3">rifampicinis</strain>
    </source>
</reference>
<accession>A0A7S8E5H5</accession>
<sequence length="209" mass="23108">MQSVQVDRTEPLLYTALKRHMLALFGASVAMALHIYLSFDNQGWLALARIGTALGHGLLFGHVVALLVTGLLVMIPRIQFIVLRICAACLWGVAFGTLAWWVHVGLLLQQPTPDFGVLLIGGVALSAGFILCGLRKLPFWLRMLITAGPLFVVIVVTYQNYFATLAQPSPETALLYFRPDYPNMVWWVGGIFSLLIAFFGTVGWGRRSF</sequence>
<keyword evidence="1" id="KW-0812">Transmembrane</keyword>
<feature type="transmembrane region" description="Helical" evidence="1">
    <location>
        <begin position="115"/>
        <end position="134"/>
    </location>
</feature>
<feature type="transmembrane region" description="Helical" evidence="1">
    <location>
        <begin position="51"/>
        <end position="74"/>
    </location>
</feature>
<dbReference type="EMBL" id="CP062983">
    <property type="protein sequence ID" value="QPC80710.1"/>
    <property type="molecule type" value="Genomic_DNA"/>
</dbReference>
<evidence type="ECO:0000256" key="1">
    <source>
        <dbReference type="SAM" id="Phobius"/>
    </source>
</evidence>
<name>A0A7S8E5H5_9CHLR</name>
<feature type="transmembrane region" description="Helical" evidence="1">
    <location>
        <begin position="81"/>
        <end position="103"/>
    </location>
</feature>
<feature type="transmembrane region" description="Helical" evidence="1">
    <location>
        <begin position="21"/>
        <end position="39"/>
    </location>
</feature>
<evidence type="ECO:0000313" key="2">
    <source>
        <dbReference type="EMBL" id="QPC80710.1"/>
    </source>
</evidence>
<keyword evidence="1" id="KW-0472">Membrane</keyword>
<protein>
    <submittedName>
        <fullName evidence="2">Uncharacterized protein</fullName>
    </submittedName>
</protein>
<dbReference type="RefSeq" id="WP_195168785.1">
    <property type="nucleotide sequence ID" value="NZ_CP062983.1"/>
</dbReference>
<keyword evidence="1" id="KW-1133">Transmembrane helix</keyword>